<protein>
    <submittedName>
        <fullName evidence="2">Mobile element protein</fullName>
    </submittedName>
</protein>
<dbReference type="InterPro" id="IPR050900">
    <property type="entry name" value="Transposase_IS3/IS150/IS904"/>
</dbReference>
<dbReference type="Pfam" id="PF13333">
    <property type="entry name" value="rve_2"/>
    <property type="match status" value="1"/>
</dbReference>
<feature type="non-terminal residue" evidence="2">
    <location>
        <position position="1"/>
    </location>
</feature>
<dbReference type="Pfam" id="PF13276">
    <property type="entry name" value="HTH_21"/>
    <property type="match status" value="1"/>
</dbReference>
<evidence type="ECO:0000259" key="1">
    <source>
        <dbReference type="PROSITE" id="PS50994"/>
    </source>
</evidence>
<reference evidence="2" key="1">
    <citation type="submission" date="2018-06" db="EMBL/GenBank/DDBJ databases">
        <authorList>
            <person name="Zhirakovskaya E."/>
        </authorList>
    </citation>
    <scope>NUCLEOTIDE SEQUENCE</scope>
</reference>
<dbReference type="PANTHER" id="PTHR46889:SF4">
    <property type="entry name" value="TRANSPOSASE INSO FOR INSERTION SEQUENCE ELEMENT IS911B-RELATED"/>
    <property type="match status" value="1"/>
</dbReference>
<dbReference type="NCBIfam" id="NF033516">
    <property type="entry name" value="transpos_IS3"/>
    <property type="match status" value="1"/>
</dbReference>
<gene>
    <name evidence="2" type="ORF">MNBD_PLANCTO02-1659</name>
</gene>
<dbReference type="Gene3D" id="3.30.420.10">
    <property type="entry name" value="Ribonuclease H-like superfamily/Ribonuclease H"/>
    <property type="match status" value="1"/>
</dbReference>
<accession>A0A3B1DT81</accession>
<name>A0A3B1DT81_9ZZZZ</name>
<dbReference type="AlphaFoldDB" id="A0A3B1DT81"/>
<evidence type="ECO:0000313" key="2">
    <source>
        <dbReference type="EMBL" id="VAX39374.1"/>
    </source>
</evidence>
<dbReference type="InterPro" id="IPR012337">
    <property type="entry name" value="RNaseH-like_sf"/>
</dbReference>
<dbReference type="GO" id="GO:0015074">
    <property type="term" value="P:DNA integration"/>
    <property type="evidence" value="ECO:0007669"/>
    <property type="project" value="InterPro"/>
</dbReference>
<feature type="domain" description="Integrase catalytic" evidence="1">
    <location>
        <begin position="129"/>
        <end position="291"/>
    </location>
</feature>
<dbReference type="PANTHER" id="PTHR46889">
    <property type="entry name" value="TRANSPOSASE INSF FOR INSERTION SEQUENCE IS3B-RELATED"/>
    <property type="match status" value="1"/>
</dbReference>
<dbReference type="InterPro" id="IPR001584">
    <property type="entry name" value="Integrase_cat-core"/>
</dbReference>
<organism evidence="2">
    <name type="scientific">hydrothermal vent metagenome</name>
    <dbReference type="NCBI Taxonomy" id="652676"/>
    <lineage>
        <taxon>unclassified sequences</taxon>
        <taxon>metagenomes</taxon>
        <taxon>ecological metagenomes</taxon>
    </lineage>
</organism>
<dbReference type="InterPro" id="IPR025948">
    <property type="entry name" value="HTH-like_dom"/>
</dbReference>
<dbReference type="InterPro" id="IPR048020">
    <property type="entry name" value="Transpos_IS3"/>
</dbReference>
<dbReference type="GO" id="GO:0003676">
    <property type="term" value="F:nucleic acid binding"/>
    <property type="evidence" value="ECO:0007669"/>
    <property type="project" value="InterPro"/>
</dbReference>
<dbReference type="Pfam" id="PF00665">
    <property type="entry name" value="rve"/>
    <property type="match status" value="1"/>
</dbReference>
<sequence length="291" mass="34167">CKRKELRYQFILEHKEEWPITVMCKVLQVSRSGYYSWQGRSESKQSQRRKSLVADIREVHQEKHKHNFGSPRVYKELKRKGVPCSEKMVAKVMKEAGIQARTKKKFKVTTDSNHNFPVAENLLNREFDKATKPNELWVSDITFIWTLEGWLYLTCVIDLFSRKVVGWSMDSSMTKEFVMEALSMAVTQRCPGKELLHHSDRGSQYCSNDYQQMLQANGITCSMSRKGNCWDNAAMESFFATLKKELVHQERYQTRAAAKRSIFEYIEVFYNRERIHSSLGYISPEKFERLA</sequence>
<dbReference type="SUPFAM" id="SSF53098">
    <property type="entry name" value="Ribonuclease H-like"/>
    <property type="match status" value="1"/>
</dbReference>
<dbReference type="EMBL" id="UOGL01000325">
    <property type="protein sequence ID" value="VAX39374.1"/>
    <property type="molecule type" value="Genomic_DNA"/>
</dbReference>
<dbReference type="InterPro" id="IPR036397">
    <property type="entry name" value="RNaseH_sf"/>
</dbReference>
<proteinExistence type="predicted"/>
<dbReference type="PROSITE" id="PS50994">
    <property type="entry name" value="INTEGRASE"/>
    <property type="match status" value="1"/>
</dbReference>